<keyword evidence="2" id="KW-0012">Acyltransferase</keyword>
<name>A0ABN0VMM2_9GAMM</name>
<dbReference type="PANTHER" id="PTHR43800">
    <property type="entry name" value="PEPTIDYL-LYSINE N-ACETYLTRANSFERASE YJAB"/>
    <property type="match status" value="1"/>
</dbReference>
<reference evidence="4 5" key="1">
    <citation type="journal article" date="2019" name="Int. J. Syst. Evol. Microbiol.">
        <title>The Global Catalogue of Microorganisms (GCM) 10K type strain sequencing project: providing services to taxonomists for standard genome sequencing and annotation.</title>
        <authorList>
            <consortium name="The Broad Institute Genomics Platform"/>
            <consortium name="The Broad Institute Genome Sequencing Center for Infectious Disease"/>
            <person name="Wu L."/>
            <person name="Ma J."/>
        </authorList>
    </citation>
    <scope>NUCLEOTIDE SEQUENCE [LARGE SCALE GENOMIC DNA]</scope>
    <source>
        <strain evidence="4 5">JCM 16343</strain>
    </source>
</reference>
<dbReference type="PANTHER" id="PTHR43800:SF1">
    <property type="entry name" value="PEPTIDYL-LYSINE N-ACETYLTRANSFERASE YJAB"/>
    <property type="match status" value="1"/>
</dbReference>
<evidence type="ECO:0000256" key="2">
    <source>
        <dbReference type="ARBA" id="ARBA00023315"/>
    </source>
</evidence>
<evidence type="ECO:0000313" key="4">
    <source>
        <dbReference type="EMBL" id="GAA0311778.1"/>
    </source>
</evidence>
<dbReference type="EMBL" id="BAAAFR010000001">
    <property type="protein sequence ID" value="GAA0311778.1"/>
    <property type="molecule type" value="Genomic_DNA"/>
</dbReference>
<dbReference type="RefSeq" id="WP_201503861.1">
    <property type="nucleotide sequence ID" value="NZ_BAAAFR010000001.1"/>
</dbReference>
<sequence>MITPATSHDTDAILSVWLQTSKQAHDFITPDFWDSQLPAMREVYLPAADTYVYRLEDAVCGFYSMVGDTLAAIFVLPSHQGQGIGKQLINHAKARHQTITLRVYKDNQAGVGFYKAQGFVVTQEQMDAHKGQLECVMVFNT</sequence>
<dbReference type="CDD" id="cd04301">
    <property type="entry name" value="NAT_SF"/>
    <property type="match status" value="1"/>
</dbReference>
<dbReference type="PROSITE" id="PS51186">
    <property type="entry name" value="GNAT"/>
    <property type="match status" value="1"/>
</dbReference>
<evidence type="ECO:0000259" key="3">
    <source>
        <dbReference type="PROSITE" id="PS51186"/>
    </source>
</evidence>
<dbReference type="InterPro" id="IPR016181">
    <property type="entry name" value="Acyl_CoA_acyltransferase"/>
</dbReference>
<feature type="domain" description="N-acetyltransferase" evidence="3">
    <location>
        <begin position="1"/>
        <end position="141"/>
    </location>
</feature>
<dbReference type="SUPFAM" id="SSF55729">
    <property type="entry name" value="Acyl-CoA N-acyltransferases (Nat)"/>
    <property type="match status" value="1"/>
</dbReference>
<dbReference type="Proteomes" id="UP001501787">
    <property type="component" value="Unassembled WGS sequence"/>
</dbReference>
<gene>
    <name evidence="4" type="ORF">GCM10009129_06390</name>
</gene>
<dbReference type="Pfam" id="PF13508">
    <property type="entry name" value="Acetyltransf_7"/>
    <property type="match status" value="1"/>
</dbReference>
<keyword evidence="1" id="KW-0808">Transferase</keyword>
<accession>A0ABN0VMM2</accession>
<dbReference type="Gene3D" id="3.40.630.30">
    <property type="match status" value="1"/>
</dbReference>
<dbReference type="InterPro" id="IPR000182">
    <property type="entry name" value="GNAT_dom"/>
</dbReference>
<proteinExistence type="predicted"/>
<protein>
    <submittedName>
        <fullName evidence="4">N-acetyltransferase</fullName>
    </submittedName>
</protein>
<keyword evidence="5" id="KW-1185">Reference proteome</keyword>
<comment type="caution">
    <text evidence="4">The sequence shown here is derived from an EMBL/GenBank/DDBJ whole genome shotgun (WGS) entry which is preliminary data.</text>
</comment>
<organism evidence="4 5">
    <name type="scientific">Psychrobacter aestuarii</name>
    <dbReference type="NCBI Taxonomy" id="556327"/>
    <lineage>
        <taxon>Bacteria</taxon>
        <taxon>Pseudomonadati</taxon>
        <taxon>Pseudomonadota</taxon>
        <taxon>Gammaproteobacteria</taxon>
        <taxon>Moraxellales</taxon>
        <taxon>Moraxellaceae</taxon>
        <taxon>Psychrobacter</taxon>
    </lineage>
</organism>
<evidence type="ECO:0000313" key="5">
    <source>
        <dbReference type="Proteomes" id="UP001501787"/>
    </source>
</evidence>
<evidence type="ECO:0000256" key="1">
    <source>
        <dbReference type="ARBA" id="ARBA00022679"/>
    </source>
</evidence>